<dbReference type="Proteomes" id="UP000298030">
    <property type="component" value="Unassembled WGS sequence"/>
</dbReference>
<comment type="caution">
    <text evidence="1">The sequence shown here is derived from an EMBL/GenBank/DDBJ whole genome shotgun (WGS) entry which is preliminary data.</text>
</comment>
<reference evidence="1 2" key="1">
    <citation type="journal article" date="2019" name="Nat. Ecol. Evol.">
        <title>Megaphylogeny resolves global patterns of mushroom evolution.</title>
        <authorList>
            <person name="Varga T."/>
            <person name="Krizsan K."/>
            <person name="Foldi C."/>
            <person name="Dima B."/>
            <person name="Sanchez-Garcia M."/>
            <person name="Sanchez-Ramirez S."/>
            <person name="Szollosi G.J."/>
            <person name="Szarkandi J.G."/>
            <person name="Papp V."/>
            <person name="Albert L."/>
            <person name="Andreopoulos W."/>
            <person name="Angelini C."/>
            <person name="Antonin V."/>
            <person name="Barry K.W."/>
            <person name="Bougher N.L."/>
            <person name="Buchanan P."/>
            <person name="Buyck B."/>
            <person name="Bense V."/>
            <person name="Catcheside P."/>
            <person name="Chovatia M."/>
            <person name="Cooper J."/>
            <person name="Damon W."/>
            <person name="Desjardin D."/>
            <person name="Finy P."/>
            <person name="Geml J."/>
            <person name="Haridas S."/>
            <person name="Hughes K."/>
            <person name="Justo A."/>
            <person name="Karasinski D."/>
            <person name="Kautmanova I."/>
            <person name="Kiss B."/>
            <person name="Kocsube S."/>
            <person name="Kotiranta H."/>
            <person name="LaButti K.M."/>
            <person name="Lechner B.E."/>
            <person name="Liimatainen K."/>
            <person name="Lipzen A."/>
            <person name="Lukacs Z."/>
            <person name="Mihaltcheva S."/>
            <person name="Morgado L.N."/>
            <person name="Niskanen T."/>
            <person name="Noordeloos M.E."/>
            <person name="Ohm R.A."/>
            <person name="Ortiz-Santana B."/>
            <person name="Ovrebo C."/>
            <person name="Racz N."/>
            <person name="Riley R."/>
            <person name="Savchenko A."/>
            <person name="Shiryaev A."/>
            <person name="Soop K."/>
            <person name="Spirin V."/>
            <person name="Szebenyi C."/>
            <person name="Tomsovsky M."/>
            <person name="Tulloss R.E."/>
            <person name="Uehling J."/>
            <person name="Grigoriev I.V."/>
            <person name="Vagvolgyi C."/>
            <person name="Papp T."/>
            <person name="Martin F.M."/>
            <person name="Miettinen O."/>
            <person name="Hibbett D.S."/>
            <person name="Nagy L.G."/>
        </authorList>
    </citation>
    <scope>NUCLEOTIDE SEQUENCE [LARGE SCALE GENOMIC DNA]</scope>
    <source>
        <strain evidence="1 2">FP101781</strain>
    </source>
</reference>
<sequence>MGQNRSPLRTPKKRRVARGATGGFAQTLYCSIGGIARAFELRLVRLLNIIWRVSTRAIVADNVEASDWETA</sequence>
<evidence type="ECO:0000313" key="2">
    <source>
        <dbReference type="Proteomes" id="UP000298030"/>
    </source>
</evidence>
<gene>
    <name evidence="1" type="ORF">FA13DRAFT_1736621</name>
</gene>
<dbReference type="AlphaFoldDB" id="A0A4Y7SZE9"/>
<protein>
    <submittedName>
        <fullName evidence="1">Uncharacterized protein</fullName>
    </submittedName>
</protein>
<evidence type="ECO:0000313" key="1">
    <source>
        <dbReference type="EMBL" id="TEB27230.1"/>
    </source>
</evidence>
<name>A0A4Y7SZE9_COPMI</name>
<accession>A0A4Y7SZE9</accession>
<proteinExistence type="predicted"/>
<keyword evidence="2" id="KW-1185">Reference proteome</keyword>
<dbReference type="EMBL" id="QPFP01000041">
    <property type="protein sequence ID" value="TEB27230.1"/>
    <property type="molecule type" value="Genomic_DNA"/>
</dbReference>
<organism evidence="1 2">
    <name type="scientific">Coprinellus micaceus</name>
    <name type="common">Glistening ink-cap mushroom</name>
    <name type="synonym">Coprinus micaceus</name>
    <dbReference type="NCBI Taxonomy" id="71717"/>
    <lineage>
        <taxon>Eukaryota</taxon>
        <taxon>Fungi</taxon>
        <taxon>Dikarya</taxon>
        <taxon>Basidiomycota</taxon>
        <taxon>Agaricomycotina</taxon>
        <taxon>Agaricomycetes</taxon>
        <taxon>Agaricomycetidae</taxon>
        <taxon>Agaricales</taxon>
        <taxon>Agaricineae</taxon>
        <taxon>Psathyrellaceae</taxon>
        <taxon>Coprinellus</taxon>
    </lineage>
</organism>